<dbReference type="GO" id="GO:0005524">
    <property type="term" value="F:ATP binding"/>
    <property type="evidence" value="ECO:0007669"/>
    <property type="project" value="UniProtKB-KW"/>
</dbReference>
<evidence type="ECO:0000259" key="2">
    <source>
        <dbReference type="Pfam" id="PF17289"/>
    </source>
</evidence>
<dbReference type="Pfam" id="PF03237">
    <property type="entry name" value="Terminase_6N"/>
    <property type="match status" value="1"/>
</dbReference>
<reference evidence="3 4" key="1">
    <citation type="submission" date="2018-05" db="EMBL/GenBank/DDBJ databases">
        <title>Genome of Sphingosinicella humi QZX222.</title>
        <authorList>
            <person name="Qiao Z."/>
            <person name="Wang G."/>
        </authorList>
    </citation>
    <scope>NUCLEOTIDE SEQUENCE [LARGE SCALE GENOMIC DNA]</scope>
    <source>
        <strain evidence="3 4">QZX222</strain>
    </source>
</reference>
<comment type="caution">
    <text evidence="3">The sequence shown here is derived from an EMBL/GenBank/DDBJ whole genome shotgun (WGS) entry which is preliminary data.</text>
</comment>
<evidence type="ECO:0000256" key="1">
    <source>
        <dbReference type="ARBA" id="ARBA00022612"/>
    </source>
</evidence>
<organism evidence="3 4">
    <name type="scientific">Allosphingosinicella humi</name>
    <dbReference type="NCBI Taxonomy" id="2068657"/>
    <lineage>
        <taxon>Bacteria</taxon>
        <taxon>Pseudomonadati</taxon>
        <taxon>Pseudomonadota</taxon>
        <taxon>Alphaproteobacteria</taxon>
        <taxon>Sphingomonadales</taxon>
        <taxon>Sphingomonadaceae</taxon>
        <taxon>Allosphingosinicella</taxon>
    </lineage>
</organism>
<accession>A0A2U2IZD1</accession>
<dbReference type="Gene3D" id="3.30.420.240">
    <property type="match status" value="1"/>
</dbReference>
<sequence length="445" mass="48029">MTDYADFGDLLLLAGKMAAGDVETWERFVKGLSEPVKRRIGEEFFAWQAHGGQGEPPGDGWRVWLLMAGRGFGKTRAGAEWISARARENPGAAIALVGGSRDEVVKVMIEGPSGLIAVARTGEAPRWRPTRGVLSFSSGAEAFVYSAAAPEKLRGPEHHFAWADELAKWRQADAAWDNLMMGMRLGERPRMVVTTTPRSVAILHRVRALKDTVETCGRTEENAHLSGAVRAWLAETYGGTRLGRQELDGVLFDTPKGALWTRAMIERSRQSGTLPRGELRRVVVGVDPPVSAEGDACGIVVCGLGRDDSVYVLADCSVSGMRPEGWARAVARAAEAWGADRVVAEKNQGGDMVESVLRQVDGALPVKLVSASRGKAARAEPVATRFEGGRAKLAGCFPELEDELAGLIQAGGYEGPGRSPDRADAMVWAMTELMRPAVEPRIRVF</sequence>
<dbReference type="InterPro" id="IPR027417">
    <property type="entry name" value="P-loop_NTPase"/>
</dbReference>
<evidence type="ECO:0000313" key="4">
    <source>
        <dbReference type="Proteomes" id="UP000245916"/>
    </source>
</evidence>
<keyword evidence="4" id="KW-1185">Reference proteome</keyword>
<dbReference type="Gene3D" id="3.40.50.300">
    <property type="entry name" value="P-loop containing nucleotide triphosphate hydrolases"/>
    <property type="match status" value="1"/>
</dbReference>
<keyword evidence="3" id="KW-0547">Nucleotide-binding</keyword>
<dbReference type="Pfam" id="PF17289">
    <property type="entry name" value="Terminase_6C"/>
    <property type="match status" value="1"/>
</dbReference>
<dbReference type="RefSeq" id="WP_109269580.1">
    <property type="nucleotide sequence ID" value="NZ_QFFF01000001.1"/>
</dbReference>
<gene>
    <name evidence="3" type="ORF">DF286_00055</name>
</gene>
<feature type="domain" description="Terminase large subunit gp17-like C-terminal" evidence="2">
    <location>
        <begin position="284"/>
        <end position="431"/>
    </location>
</feature>
<dbReference type="Proteomes" id="UP000245916">
    <property type="component" value="Unassembled WGS sequence"/>
</dbReference>
<dbReference type="InterPro" id="IPR035421">
    <property type="entry name" value="Terminase_6C"/>
</dbReference>
<dbReference type="OrthoDB" id="4519042at2"/>
<evidence type="ECO:0000313" key="3">
    <source>
        <dbReference type="EMBL" id="PWG01440.1"/>
    </source>
</evidence>
<keyword evidence="3" id="KW-0067">ATP-binding</keyword>
<dbReference type="AlphaFoldDB" id="A0A2U2IZD1"/>
<dbReference type="EMBL" id="QFFF01000001">
    <property type="protein sequence ID" value="PWG01440.1"/>
    <property type="molecule type" value="Genomic_DNA"/>
</dbReference>
<name>A0A2U2IZD1_9SPHN</name>
<keyword evidence="1" id="KW-1188">Viral release from host cell</keyword>
<proteinExistence type="predicted"/>
<protein>
    <submittedName>
        <fullName evidence="3">ATP-binding protein</fullName>
    </submittedName>
</protein>